<dbReference type="STRING" id="1223545.GS4_17_00940"/>
<evidence type="ECO:0000256" key="1">
    <source>
        <dbReference type="SAM" id="SignalP"/>
    </source>
</evidence>
<proteinExistence type="predicted"/>
<dbReference type="PANTHER" id="PTHR30024:SF42">
    <property type="entry name" value="ALIPHATIC SULFONATES-BINDING PROTEIN-RELATED"/>
    <property type="match status" value="1"/>
</dbReference>
<dbReference type="Proteomes" id="UP000011666">
    <property type="component" value="Unassembled WGS sequence"/>
</dbReference>
<dbReference type="OrthoDB" id="286202at2"/>
<dbReference type="EMBL" id="BANX01000017">
    <property type="protein sequence ID" value="GAC68706.1"/>
    <property type="molecule type" value="Genomic_DNA"/>
</dbReference>
<evidence type="ECO:0000259" key="2">
    <source>
        <dbReference type="Pfam" id="PF09084"/>
    </source>
</evidence>
<feature type="domain" description="SsuA/THI5-like" evidence="2">
    <location>
        <begin position="95"/>
        <end position="275"/>
    </location>
</feature>
<evidence type="ECO:0000313" key="4">
    <source>
        <dbReference type="Proteomes" id="UP000011666"/>
    </source>
</evidence>
<organism evidence="3 4">
    <name type="scientific">Gordonia soli NBRC 108243</name>
    <dbReference type="NCBI Taxonomy" id="1223545"/>
    <lineage>
        <taxon>Bacteria</taxon>
        <taxon>Bacillati</taxon>
        <taxon>Actinomycetota</taxon>
        <taxon>Actinomycetes</taxon>
        <taxon>Mycobacteriales</taxon>
        <taxon>Gordoniaceae</taxon>
        <taxon>Gordonia</taxon>
    </lineage>
</organism>
<dbReference type="PANTHER" id="PTHR30024">
    <property type="entry name" value="ALIPHATIC SULFONATES-BINDING PROTEIN-RELATED"/>
    <property type="match status" value="1"/>
</dbReference>
<comment type="caution">
    <text evidence="3">The sequence shown here is derived from an EMBL/GenBank/DDBJ whole genome shotgun (WGS) entry which is preliminary data.</text>
</comment>
<dbReference type="eggNOG" id="COG0715">
    <property type="taxonomic scope" value="Bacteria"/>
</dbReference>
<feature type="chain" id="PRO_5039328602" description="SsuA/THI5-like domain-containing protein" evidence="1">
    <location>
        <begin position="37"/>
        <end position="349"/>
    </location>
</feature>
<dbReference type="RefSeq" id="WP_007621067.1">
    <property type="nucleotide sequence ID" value="NZ_BANX01000017.1"/>
</dbReference>
<reference evidence="3 4" key="1">
    <citation type="submission" date="2013-01" db="EMBL/GenBank/DDBJ databases">
        <title>Whole genome shotgun sequence of Gordonia soli NBRC 108243.</title>
        <authorList>
            <person name="Isaki-Nakamura S."/>
            <person name="Hosoyama A."/>
            <person name="Tsuchikane K."/>
            <person name="Ando Y."/>
            <person name="Baba S."/>
            <person name="Ohji S."/>
            <person name="Hamada M."/>
            <person name="Tamura T."/>
            <person name="Yamazoe A."/>
            <person name="Yamazaki S."/>
            <person name="Fujita N."/>
        </authorList>
    </citation>
    <scope>NUCLEOTIDE SEQUENCE [LARGE SCALE GENOMIC DNA]</scope>
    <source>
        <strain evidence="3 4">NBRC 108243</strain>
    </source>
</reference>
<name>M0QK90_9ACTN</name>
<accession>M0QK90</accession>
<keyword evidence="1" id="KW-0732">Signal</keyword>
<dbReference type="InterPro" id="IPR015168">
    <property type="entry name" value="SsuA/THI5"/>
</dbReference>
<dbReference type="SUPFAM" id="SSF53850">
    <property type="entry name" value="Periplasmic binding protein-like II"/>
    <property type="match status" value="1"/>
</dbReference>
<sequence>MTPIARPGSRQHGVRRRFGLLLVPVLALALAAGAVACGSSDSSTTGRDVIDTLRVGVIGSTNVISGPVGFAHQRGDLVKSLKPLGVNKVEVFSFPNGPDLNQALIGGRLDVASYGDTPALVARGSGLGTRLLTINQFNNNAGVVAKDPSITSLDDLAGKKIGVPKGSYIDRYLQGALQEKGIRATLIHLYPADQEAPLSSGEIAAAALPAVIPSVSLQAFEAKGFHLVDSVYRDHPKLAGTSATVSSDEFLAKHPDFGAAWQKLNADSVRYAKAHWDDYLDFEVKNSKADPQAIRDAANPNGYSEEPFPSAGVELLRGTKEFLVAQKSIRDDFDLDGWFYRPSQSADKS</sequence>
<keyword evidence="4" id="KW-1185">Reference proteome</keyword>
<feature type="signal peptide" evidence="1">
    <location>
        <begin position="1"/>
        <end position="36"/>
    </location>
</feature>
<protein>
    <recommendedName>
        <fullName evidence="2">SsuA/THI5-like domain-containing protein</fullName>
    </recommendedName>
</protein>
<gene>
    <name evidence="3" type="ORF">GS4_17_00940</name>
</gene>
<dbReference type="AlphaFoldDB" id="M0QK90"/>
<evidence type="ECO:0000313" key="3">
    <source>
        <dbReference type="EMBL" id="GAC68706.1"/>
    </source>
</evidence>
<dbReference type="Gene3D" id="3.40.190.10">
    <property type="entry name" value="Periplasmic binding protein-like II"/>
    <property type="match status" value="2"/>
</dbReference>
<dbReference type="Pfam" id="PF09084">
    <property type="entry name" value="NMT1"/>
    <property type="match status" value="1"/>
</dbReference>